<evidence type="ECO:0000313" key="1">
    <source>
        <dbReference type="EMBL" id="CAD7456225.1"/>
    </source>
</evidence>
<dbReference type="AlphaFoldDB" id="A0A7R9FMD5"/>
<organism evidence="1">
    <name type="scientific">Timema tahoe</name>
    <dbReference type="NCBI Taxonomy" id="61484"/>
    <lineage>
        <taxon>Eukaryota</taxon>
        <taxon>Metazoa</taxon>
        <taxon>Ecdysozoa</taxon>
        <taxon>Arthropoda</taxon>
        <taxon>Hexapoda</taxon>
        <taxon>Insecta</taxon>
        <taxon>Pterygota</taxon>
        <taxon>Neoptera</taxon>
        <taxon>Polyneoptera</taxon>
        <taxon>Phasmatodea</taxon>
        <taxon>Timematodea</taxon>
        <taxon>Timematoidea</taxon>
        <taxon>Timematidae</taxon>
        <taxon>Timema</taxon>
    </lineage>
</organism>
<proteinExistence type="predicted"/>
<accession>A0A7R9FMD5</accession>
<sequence>MRTAALQSGFEAIAHHHQPSHIQPTQLGRSCSKLVGFGPDLSPVSRLHLTWFPLGLTPTSTRLLRSRVVVEPAGLLLVKEQVQIPPTIIPPGQKGPVPFPKQLKIRHPLFGSEYINELQHAASPHNSVKGTLRIKEEHIVKDNHSMTERRGKKRKRDSKNEILDYLNQDAWYSEVDLTSFEP</sequence>
<gene>
    <name evidence="1" type="ORF">TTEB3V08_LOCUS4258</name>
</gene>
<protein>
    <submittedName>
        <fullName evidence="1">Uncharacterized protein</fullName>
    </submittedName>
</protein>
<reference evidence="1" key="1">
    <citation type="submission" date="2020-11" db="EMBL/GenBank/DDBJ databases">
        <authorList>
            <person name="Tran Van P."/>
        </authorList>
    </citation>
    <scope>NUCLEOTIDE SEQUENCE</scope>
</reference>
<name>A0A7R9FMD5_9NEOP</name>
<dbReference type="EMBL" id="OE001195">
    <property type="protein sequence ID" value="CAD7456225.1"/>
    <property type="molecule type" value="Genomic_DNA"/>
</dbReference>